<name>A0A1G7RFU9_9EURY</name>
<evidence type="ECO:0000313" key="2">
    <source>
        <dbReference type="Proteomes" id="UP000199076"/>
    </source>
</evidence>
<accession>A0A1G7RFU9</accession>
<organism evidence="1 2">
    <name type="scientific">Halorientalis regularis</name>
    <dbReference type="NCBI Taxonomy" id="660518"/>
    <lineage>
        <taxon>Archaea</taxon>
        <taxon>Methanobacteriati</taxon>
        <taxon>Methanobacteriota</taxon>
        <taxon>Stenosarchaea group</taxon>
        <taxon>Halobacteria</taxon>
        <taxon>Halobacteriales</taxon>
        <taxon>Haloarculaceae</taxon>
        <taxon>Halorientalis</taxon>
    </lineage>
</organism>
<dbReference type="Proteomes" id="UP000199076">
    <property type="component" value="Unassembled WGS sequence"/>
</dbReference>
<gene>
    <name evidence="1" type="ORF">SAMN05216218_11515</name>
</gene>
<dbReference type="STRING" id="660518.SAMN05216218_11515"/>
<evidence type="ECO:0000313" key="1">
    <source>
        <dbReference type="EMBL" id="SDG09622.1"/>
    </source>
</evidence>
<reference evidence="2" key="1">
    <citation type="submission" date="2016-10" db="EMBL/GenBank/DDBJ databases">
        <authorList>
            <person name="Varghese N."/>
            <person name="Submissions S."/>
        </authorList>
    </citation>
    <scope>NUCLEOTIDE SEQUENCE [LARGE SCALE GENOMIC DNA]</scope>
    <source>
        <strain evidence="2">IBRC-M 10760</strain>
    </source>
</reference>
<proteinExistence type="predicted"/>
<sequence>MDFVDAGVVTVSNRPRSLLEAQNKALRKENKRLQKYARRYFSLHPRLHEIVRETVEGLPVSLCKGGCTPVFVGKRDECPECGAETRVTTVEGGGQA</sequence>
<dbReference type="AlphaFoldDB" id="A0A1G7RFU9"/>
<keyword evidence="2" id="KW-1185">Reference proteome</keyword>
<dbReference type="RefSeq" id="WP_139171158.1">
    <property type="nucleotide sequence ID" value="NZ_FNBK01000015.1"/>
</dbReference>
<protein>
    <submittedName>
        <fullName evidence="1">Uncharacterized protein</fullName>
    </submittedName>
</protein>
<dbReference type="EMBL" id="FNBK01000015">
    <property type="protein sequence ID" value="SDG09622.1"/>
    <property type="molecule type" value="Genomic_DNA"/>
</dbReference>